<proteinExistence type="predicted"/>
<dbReference type="Proteomes" id="UP000235347">
    <property type="component" value="Unassembled WGS sequence"/>
</dbReference>
<dbReference type="Pfam" id="PF25212">
    <property type="entry name" value="HVO_A0114"/>
    <property type="match status" value="1"/>
</dbReference>
<dbReference type="InterPro" id="IPR036390">
    <property type="entry name" value="WH_DNA-bd_sf"/>
</dbReference>
<dbReference type="InterPro" id="IPR036388">
    <property type="entry name" value="WH-like_DNA-bd_sf"/>
</dbReference>
<protein>
    <recommendedName>
        <fullName evidence="3">HTH marR-type domain-containing protein</fullName>
    </recommendedName>
</protein>
<reference evidence="1 2" key="1">
    <citation type="submission" date="2018-01" db="EMBL/GenBank/DDBJ databases">
        <title>Whole genome analyses suggest that Burkholderia sensu lato contains two further novel genera in the rhizoxinica-symbiotica group Mycetohabitans gen. nov., and Trinickia gen. nov.: implications for the evolution of diazotrophy and nodulation in the Burkholderiaceae.</title>
        <authorList>
            <person name="Estrada-de los Santos P."/>
            <person name="Palmer M."/>
            <person name="Chavez-Ramirez B."/>
            <person name="Beukes C."/>
            <person name="Steenkamp E.T."/>
            <person name="Hirsch A.M."/>
            <person name="Manyaka P."/>
            <person name="Maluk M."/>
            <person name="Lafos M."/>
            <person name="Crook M."/>
            <person name="Gross E."/>
            <person name="Simon M.F."/>
            <person name="Bueno dos Reis Junior F."/>
            <person name="Poole P.S."/>
            <person name="Venter S.N."/>
            <person name="James E.K."/>
        </authorList>
    </citation>
    <scope>NUCLEOTIDE SEQUENCE [LARGE SCALE GENOMIC DNA]</scope>
    <source>
        <strain evidence="1 2">GP25-8</strain>
    </source>
</reference>
<accession>A0A2N7WC96</accession>
<organism evidence="1 2">
    <name type="scientific">Trinickia soli</name>
    <dbReference type="NCBI Taxonomy" id="380675"/>
    <lineage>
        <taxon>Bacteria</taxon>
        <taxon>Pseudomonadati</taxon>
        <taxon>Pseudomonadota</taxon>
        <taxon>Betaproteobacteria</taxon>
        <taxon>Burkholderiales</taxon>
        <taxon>Burkholderiaceae</taxon>
        <taxon>Trinickia</taxon>
    </lineage>
</organism>
<dbReference type="SUPFAM" id="SSF46785">
    <property type="entry name" value="Winged helix' DNA-binding domain"/>
    <property type="match status" value="1"/>
</dbReference>
<evidence type="ECO:0008006" key="3">
    <source>
        <dbReference type="Google" id="ProtNLM"/>
    </source>
</evidence>
<dbReference type="Gene3D" id="1.10.10.10">
    <property type="entry name" value="Winged helix-like DNA-binding domain superfamily/Winged helix DNA-binding domain"/>
    <property type="match status" value="1"/>
</dbReference>
<gene>
    <name evidence="1" type="ORF">C0Z19_04350</name>
</gene>
<dbReference type="RefSeq" id="WP_102608586.1">
    <property type="nucleotide sequence ID" value="NZ_CADIKD010000016.1"/>
</dbReference>
<comment type="caution">
    <text evidence="1">The sequence shown here is derived from an EMBL/GenBank/DDBJ whole genome shotgun (WGS) entry which is preliminary data.</text>
</comment>
<name>A0A2N7WC96_9BURK</name>
<dbReference type="EMBL" id="PNYB01000003">
    <property type="protein sequence ID" value="PMS27011.1"/>
    <property type="molecule type" value="Genomic_DNA"/>
</dbReference>
<keyword evidence="2" id="KW-1185">Reference proteome</keyword>
<evidence type="ECO:0000313" key="1">
    <source>
        <dbReference type="EMBL" id="PMS27011.1"/>
    </source>
</evidence>
<evidence type="ECO:0000313" key="2">
    <source>
        <dbReference type="Proteomes" id="UP000235347"/>
    </source>
</evidence>
<dbReference type="AlphaFoldDB" id="A0A2N7WC96"/>
<sequence>MSKLTAHVGSARDMGRRFSAAFDRAAAGGNFEERHVTFLSLEEMMAALTPKRLELLRYLHRTGADSVKALARELDRDYKRVHEDVAILEGAGLIVREDGRLSAPWEALTAEVSL</sequence>